<dbReference type="AlphaFoldDB" id="A0A2U9IBS1"/>
<dbReference type="Gene3D" id="3.40.1280.10">
    <property type="match status" value="1"/>
</dbReference>
<dbReference type="InterPro" id="IPR029026">
    <property type="entry name" value="tRNA_m1G_MTases_N"/>
</dbReference>
<keyword evidence="5 9" id="KW-0808">Transferase</keyword>
<evidence type="ECO:0000256" key="7">
    <source>
        <dbReference type="ARBA" id="ARBA00022730"/>
    </source>
</evidence>
<comment type="function">
    <text evidence="9">Methyltransferase involved in ribosomal biogenesis. Specifically catalyzes the N1-methylation of the pseudouridine corresponding to position 914 in M.jannaschii 16S rRNA.</text>
</comment>
<comment type="subunit">
    <text evidence="9">Homodimer.</text>
</comment>
<keyword evidence="8 9" id="KW-0694">RNA-binding</keyword>
<keyword evidence="11" id="KW-1185">Reference proteome</keyword>
<feature type="site" description="Stabilizes Arg-xx" evidence="9">
    <location>
        <position position="63"/>
    </location>
</feature>
<dbReference type="PANTHER" id="PTHR12636:SF5">
    <property type="entry name" value="RIBOSOMAL RNA SMALL SUBUNIT METHYLTRANSFERASE NEP1"/>
    <property type="match status" value="1"/>
</dbReference>
<feature type="site" description="Interaction with substrate rRNA" evidence="9">
    <location>
        <position position="106"/>
    </location>
</feature>
<dbReference type="InterPro" id="IPR023503">
    <property type="entry name" value="Ribosome_NEP1_arc"/>
</dbReference>
<proteinExistence type="inferred from homology"/>
<dbReference type="PANTHER" id="PTHR12636">
    <property type="entry name" value="NEP1/MRA1"/>
    <property type="match status" value="1"/>
</dbReference>
<evidence type="ECO:0000256" key="2">
    <source>
        <dbReference type="ARBA" id="ARBA00022517"/>
    </source>
</evidence>
<evidence type="ECO:0000256" key="4">
    <source>
        <dbReference type="ARBA" id="ARBA00022603"/>
    </source>
</evidence>
<evidence type="ECO:0000256" key="3">
    <source>
        <dbReference type="ARBA" id="ARBA00022552"/>
    </source>
</evidence>
<keyword evidence="3 9" id="KW-0698">rRNA processing</keyword>
<feature type="binding site" evidence="9">
    <location>
        <position position="178"/>
    </location>
    <ligand>
        <name>S-adenosyl-L-methionine</name>
        <dbReference type="ChEBI" id="CHEBI:59789"/>
    </ligand>
</feature>
<dbReference type="GeneID" id="36830765"/>
<evidence type="ECO:0000313" key="10">
    <source>
        <dbReference type="EMBL" id="AWR93459.1"/>
    </source>
</evidence>
<dbReference type="Proteomes" id="UP000248044">
    <property type="component" value="Chromosome"/>
</dbReference>
<feature type="site" description="Interaction with substrate rRNA" evidence="9">
    <location>
        <position position="99"/>
    </location>
</feature>
<dbReference type="NCBIfam" id="NF003203">
    <property type="entry name" value="PRK04171.1-1"/>
    <property type="match status" value="1"/>
</dbReference>
<dbReference type="HAMAP" id="MF_00554">
    <property type="entry name" value="NEP1"/>
    <property type="match status" value="1"/>
</dbReference>
<dbReference type="InterPro" id="IPR029028">
    <property type="entry name" value="Alpha/beta_knot_MTases"/>
</dbReference>
<evidence type="ECO:0000256" key="1">
    <source>
        <dbReference type="ARBA" id="ARBA00008115"/>
    </source>
</evidence>
<evidence type="ECO:0000256" key="6">
    <source>
        <dbReference type="ARBA" id="ARBA00022691"/>
    </source>
</evidence>
<dbReference type="InterPro" id="IPR005304">
    <property type="entry name" value="Rbsml_bgen_MeTrfase_EMG1/NEP1"/>
</dbReference>
<protein>
    <recommendedName>
        <fullName evidence="9">Ribosomal RNA small subunit methyltransferase Nep1</fullName>
        <ecNumber evidence="9">2.1.1.-</ecNumber>
    </recommendedName>
    <alternativeName>
        <fullName evidence="9">16S rRNA (pseudouridine-N1-)-methyltransferase Nep1</fullName>
    </alternativeName>
</protein>
<comment type="catalytic activity">
    <reaction evidence="9">
        <text>a pseudouridine in rRNA + S-adenosyl-L-methionine = an N(1)-methylpseudouridine in rRNA + S-adenosyl-L-homocysteine + H(+)</text>
        <dbReference type="Rhea" id="RHEA:46696"/>
        <dbReference type="Rhea" id="RHEA-COMP:11634"/>
        <dbReference type="Rhea" id="RHEA-COMP:13933"/>
        <dbReference type="ChEBI" id="CHEBI:15378"/>
        <dbReference type="ChEBI" id="CHEBI:57856"/>
        <dbReference type="ChEBI" id="CHEBI:59789"/>
        <dbReference type="ChEBI" id="CHEBI:65314"/>
        <dbReference type="ChEBI" id="CHEBI:74890"/>
    </reaction>
</comment>
<organism evidence="10 11">
    <name type="scientific">Acidianus brierleyi</name>
    <dbReference type="NCBI Taxonomy" id="41673"/>
    <lineage>
        <taxon>Archaea</taxon>
        <taxon>Thermoproteota</taxon>
        <taxon>Thermoprotei</taxon>
        <taxon>Sulfolobales</taxon>
        <taxon>Sulfolobaceae</taxon>
        <taxon>Acidianus</taxon>
    </lineage>
</organism>
<dbReference type="Pfam" id="PF03587">
    <property type="entry name" value="EMG1"/>
    <property type="match status" value="1"/>
</dbReference>
<dbReference type="SUPFAM" id="SSF75217">
    <property type="entry name" value="alpha/beta knot"/>
    <property type="match status" value="1"/>
</dbReference>
<dbReference type="GO" id="GO:0019843">
    <property type="term" value="F:rRNA binding"/>
    <property type="evidence" value="ECO:0007669"/>
    <property type="project" value="UniProtKB-UniRule"/>
</dbReference>
<name>A0A2U9IBS1_9CREN</name>
<dbReference type="OrthoDB" id="7612at2157"/>
<dbReference type="GO" id="GO:0070037">
    <property type="term" value="F:rRNA (pseudouridine) methyltransferase activity"/>
    <property type="evidence" value="ECO:0007669"/>
    <property type="project" value="UniProtKB-UniRule"/>
</dbReference>
<keyword evidence="2 9" id="KW-0690">Ribosome biogenesis</keyword>
<reference evidence="10 11" key="1">
    <citation type="submission" date="2018-05" db="EMBL/GenBank/DDBJ databases">
        <title>Complete Genome Sequences of Extremely Thermoacidophilic, Metal-Mobilizing Type-Strain Members of the Archaeal Family Sulfolobaceae: Acidianus brierleyi DSM-1651T, Acidianus sulfidivorans DSM-18786T, Metallosphaera hakonensis DSM-7519T, and Metallosphaera prunae DSM-10039T.</title>
        <authorList>
            <person name="Counts J.A."/>
            <person name="Kelly R.M."/>
        </authorList>
    </citation>
    <scope>NUCLEOTIDE SEQUENCE [LARGE SCALE GENOMIC DNA]</scope>
    <source>
        <strain evidence="10 11">DSM 1651</strain>
    </source>
</reference>
<keyword evidence="6 9" id="KW-0949">S-adenosyl-L-methionine</keyword>
<feature type="site" description="Interaction with substrate rRNA" evidence="9">
    <location>
        <position position="61"/>
    </location>
</feature>
<evidence type="ECO:0000256" key="9">
    <source>
        <dbReference type="HAMAP-Rule" id="MF_00554"/>
    </source>
</evidence>
<evidence type="ECO:0000256" key="5">
    <source>
        <dbReference type="ARBA" id="ARBA00022679"/>
    </source>
</evidence>
<feature type="binding site" evidence="9">
    <location>
        <position position="173"/>
    </location>
    <ligand>
        <name>S-adenosyl-L-methionine</name>
        <dbReference type="ChEBI" id="CHEBI:59789"/>
    </ligand>
</feature>
<dbReference type="EC" id="2.1.1.-" evidence="9"/>
<comment type="similarity">
    <text evidence="1 9">Belongs to the class IV-like SAM-binding methyltransferase superfamily. RNA methyltransferase NEP1 family.</text>
</comment>
<evidence type="ECO:0000256" key="8">
    <source>
        <dbReference type="ARBA" id="ARBA00022884"/>
    </source>
</evidence>
<dbReference type="KEGG" id="abri:DFR85_01375"/>
<dbReference type="GO" id="GO:0070475">
    <property type="term" value="P:rRNA base methylation"/>
    <property type="evidence" value="ECO:0007669"/>
    <property type="project" value="InterPro"/>
</dbReference>
<keyword evidence="4 9" id="KW-0489">Methyltransferase</keyword>
<feature type="site" description="Interaction with substrate rRNA" evidence="9">
    <location>
        <position position="102"/>
    </location>
</feature>
<evidence type="ECO:0000313" key="11">
    <source>
        <dbReference type="Proteomes" id="UP000248044"/>
    </source>
</evidence>
<dbReference type="RefSeq" id="WP_110269343.1">
    <property type="nucleotide sequence ID" value="NZ_CP029289.2"/>
</dbReference>
<sequence>MKLNLILLDSSLELVPKVIRNHPSVINNAKKRNKKPCEVLLDVSLHYFAMKNLPNSEKRGRPDIVHLAMIMFLSESNIKGDFYIHTIDSKIIKVNNNMRPPKNYDRFVSLMEQLLTMGKVPPNSDNPLMEVTSLQLKDIAKKYNIILLSENGKKIKPEKICNDITEDKIVGIGAFPHGEFSKEVLDYASFIYSISSYVLETQQTICRLISACNEILGWP</sequence>
<dbReference type="CDD" id="cd18088">
    <property type="entry name" value="Nep1-like"/>
    <property type="match status" value="1"/>
</dbReference>
<feature type="binding site" evidence="9">
    <location>
        <begin position="195"/>
        <end position="200"/>
    </location>
    <ligand>
        <name>S-adenosyl-L-methionine</name>
        <dbReference type="ChEBI" id="CHEBI:59789"/>
    </ligand>
</feature>
<keyword evidence="7 9" id="KW-0699">rRNA-binding</keyword>
<gene>
    <name evidence="9" type="primary">nep1</name>
    <name evidence="10" type="ORF">DFR85_01375</name>
</gene>
<accession>A0A2U9IBS1</accession>
<dbReference type="EMBL" id="CP029289">
    <property type="protein sequence ID" value="AWR93459.1"/>
    <property type="molecule type" value="Genomic_DNA"/>
</dbReference>